<dbReference type="AlphaFoldDB" id="Q021S2"/>
<dbReference type="Gene3D" id="2.40.128.260">
    <property type="entry name" value="Type IV secretion system, VirB10/TraB/TrbI"/>
    <property type="match status" value="1"/>
</dbReference>
<dbReference type="InParanoid" id="Q021S2"/>
<dbReference type="InterPro" id="IPR042217">
    <property type="entry name" value="T4SS_VirB10/TrbI"/>
</dbReference>
<protein>
    <submittedName>
        <fullName evidence="2">Uncharacterized protein</fullName>
    </submittedName>
</protein>
<dbReference type="KEGG" id="sus:Acid_3330"/>
<feature type="region of interest" description="Disordered" evidence="1">
    <location>
        <begin position="260"/>
        <end position="280"/>
    </location>
</feature>
<dbReference type="STRING" id="234267.Acid_3330"/>
<dbReference type="EMBL" id="CP000473">
    <property type="protein sequence ID" value="ABJ84303.1"/>
    <property type="molecule type" value="Genomic_DNA"/>
</dbReference>
<name>Q021S2_SOLUE</name>
<accession>Q021S2</accession>
<feature type="compositionally biased region" description="Basic and acidic residues" evidence="1">
    <location>
        <begin position="263"/>
        <end position="280"/>
    </location>
</feature>
<evidence type="ECO:0000313" key="2">
    <source>
        <dbReference type="EMBL" id="ABJ84303.1"/>
    </source>
</evidence>
<dbReference type="OrthoDB" id="120738at2"/>
<gene>
    <name evidence="2" type="ordered locus">Acid_3330</name>
</gene>
<evidence type="ECO:0000256" key="1">
    <source>
        <dbReference type="SAM" id="MobiDB-lite"/>
    </source>
</evidence>
<sequence length="357" mass="38137" precursor="true">MLRSSVVVTLLAVAFGATPDRDFSGKWTLDSAASRTQSLAMEIEPVLIVVQQEDAIRTSGNASFALDGSETRYRSGDETRSTAVKWEGAALLINTLVSGPRDYTIMDRWKLSPDHTTLTITRQVIRGTQEVEGALVYRSDAYRAETVDPVRTLPVRPESRPAPAPGEFVVPEGTRIALALRNSIDTKHSREGDRVYLETVYPVARDGRIVIPRGSFVNGTVTVSKPAGRAKGKGELYVRFDSLTLPNGVTRDFRSRLASAEGKTVDPKEGKVSGERDKAHDARTVATTTGMGATLGGLIGRAGGSTLKGIGIGGAAGAAAGLAGVMMKKGPDATLRAGTTLEMILDRDLHFTEAELR</sequence>
<proteinExistence type="predicted"/>
<dbReference type="HOGENOM" id="CLU_775898_0_0_0"/>
<dbReference type="eggNOG" id="COG2948">
    <property type="taxonomic scope" value="Bacteria"/>
</dbReference>
<reference evidence="2" key="1">
    <citation type="submission" date="2006-10" db="EMBL/GenBank/DDBJ databases">
        <title>Complete sequence of Solibacter usitatus Ellin6076.</title>
        <authorList>
            <consortium name="US DOE Joint Genome Institute"/>
            <person name="Copeland A."/>
            <person name="Lucas S."/>
            <person name="Lapidus A."/>
            <person name="Barry K."/>
            <person name="Detter J.C."/>
            <person name="Glavina del Rio T."/>
            <person name="Hammon N."/>
            <person name="Israni S."/>
            <person name="Dalin E."/>
            <person name="Tice H."/>
            <person name="Pitluck S."/>
            <person name="Thompson L.S."/>
            <person name="Brettin T."/>
            <person name="Bruce D."/>
            <person name="Han C."/>
            <person name="Tapia R."/>
            <person name="Gilna P."/>
            <person name="Schmutz J."/>
            <person name="Larimer F."/>
            <person name="Land M."/>
            <person name="Hauser L."/>
            <person name="Kyrpides N."/>
            <person name="Mikhailova N."/>
            <person name="Janssen P.H."/>
            <person name="Kuske C.R."/>
            <person name="Richardson P."/>
        </authorList>
    </citation>
    <scope>NUCLEOTIDE SEQUENCE</scope>
    <source>
        <strain evidence="2">Ellin6076</strain>
    </source>
</reference>
<organism evidence="2">
    <name type="scientific">Solibacter usitatus (strain Ellin6076)</name>
    <dbReference type="NCBI Taxonomy" id="234267"/>
    <lineage>
        <taxon>Bacteria</taxon>
        <taxon>Pseudomonadati</taxon>
        <taxon>Acidobacteriota</taxon>
        <taxon>Terriglobia</taxon>
        <taxon>Bryobacterales</taxon>
        <taxon>Solibacteraceae</taxon>
        <taxon>Candidatus Solibacter</taxon>
    </lineage>
</organism>